<gene>
    <name evidence="1" type="ORF">Fmac_015576</name>
</gene>
<keyword evidence="2" id="KW-1185">Reference proteome</keyword>
<evidence type="ECO:0000313" key="1">
    <source>
        <dbReference type="EMBL" id="KAL2334363.1"/>
    </source>
</evidence>
<protein>
    <submittedName>
        <fullName evidence="1">Uncharacterized protein</fullName>
    </submittedName>
</protein>
<sequence length="75" mass="8762">MIVPNCFSPSLSHNKYVKKDNSDSNMTKWGMEDVNQLFLKRSCVDVLGQWFLRSVLFSSYNYLVKLLHDTAKFLL</sequence>
<reference evidence="1 2" key="1">
    <citation type="submission" date="2024-08" db="EMBL/GenBank/DDBJ databases">
        <title>Insights into the chromosomal genome structure of Flemingia macrophylla.</title>
        <authorList>
            <person name="Ding Y."/>
            <person name="Zhao Y."/>
            <person name="Bi W."/>
            <person name="Wu M."/>
            <person name="Zhao G."/>
            <person name="Gong Y."/>
            <person name="Li W."/>
            <person name="Zhang P."/>
        </authorList>
    </citation>
    <scope>NUCLEOTIDE SEQUENCE [LARGE SCALE GENOMIC DNA]</scope>
    <source>
        <strain evidence="1">DYQJB</strain>
        <tissue evidence="1">Leaf</tissue>
    </source>
</reference>
<comment type="caution">
    <text evidence="1">The sequence shown here is derived from an EMBL/GenBank/DDBJ whole genome shotgun (WGS) entry which is preliminary data.</text>
</comment>
<dbReference type="EMBL" id="JBGMDY010000005">
    <property type="protein sequence ID" value="KAL2334363.1"/>
    <property type="molecule type" value="Genomic_DNA"/>
</dbReference>
<proteinExistence type="predicted"/>
<dbReference type="AlphaFoldDB" id="A0ABD1MEY9"/>
<organism evidence="1 2">
    <name type="scientific">Flemingia macrophylla</name>
    <dbReference type="NCBI Taxonomy" id="520843"/>
    <lineage>
        <taxon>Eukaryota</taxon>
        <taxon>Viridiplantae</taxon>
        <taxon>Streptophyta</taxon>
        <taxon>Embryophyta</taxon>
        <taxon>Tracheophyta</taxon>
        <taxon>Spermatophyta</taxon>
        <taxon>Magnoliopsida</taxon>
        <taxon>eudicotyledons</taxon>
        <taxon>Gunneridae</taxon>
        <taxon>Pentapetalae</taxon>
        <taxon>rosids</taxon>
        <taxon>fabids</taxon>
        <taxon>Fabales</taxon>
        <taxon>Fabaceae</taxon>
        <taxon>Papilionoideae</taxon>
        <taxon>50 kb inversion clade</taxon>
        <taxon>NPAAA clade</taxon>
        <taxon>indigoferoid/millettioid clade</taxon>
        <taxon>Phaseoleae</taxon>
        <taxon>Flemingia</taxon>
    </lineage>
</organism>
<name>A0ABD1MEY9_9FABA</name>
<evidence type="ECO:0000313" key="2">
    <source>
        <dbReference type="Proteomes" id="UP001603857"/>
    </source>
</evidence>
<dbReference type="Proteomes" id="UP001603857">
    <property type="component" value="Unassembled WGS sequence"/>
</dbReference>
<accession>A0ABD1MEY9</accession>